<dbReference type="Proteomes" id="UP001176429">
    <property type="component" value="Unassembled WGS sequence"/>
</dbReference>
<dbReference type="Pfam" id="PF18962">
    <property type="entry name" value="Por_Secre_tail"/>
    <property type="match status" value="1"/>
</dbReference>
<gene>
    <name evidence="3" type="ORF">Q5H93_07410</name>
</gene>
<dbReference type="InterPro" id="IPR026444">
    <property type="entry name" value="Secre_tail"/>
</dbReference>
<organism evidence="3 4">
    <name type="scientific">Hymenobacter aranciens</name>
    <dbReference type="NCBI Taxonomy" id="3063996"/>
    <lineage>
        <taxon>Bacteria</taxon>
        <taxon>Pseudomonadati</taxon>
        <taxon>Bacteroidota</taxon>
        <taxon>Cytophagia</taxon>
        <taxon>Cytophagales</taxon>
        <taxon>Hymenobacteraceae</taxon>
        <taxon>Hymenobacter</taxon>
    </lineage>
</organism>
<evidence type="ECO:0000256" key="1">
    <source>
        <dbReference type="SAM" id="SignalP"/>
    </source>
</evidence>
<accession>A0ABT9BA08</accession>
<keyword evidence="1" id="KW-0732">Signal</keyword>
<dbReference type="RefSeq" id="WP_305005869.1">
    <property type="nucleotide sequence ID" value="NZ_JAUQSY010000004.1"/>
</dbReference>
<dbReference type="EMBL" id="JAUQSY010000004">
    <property type="protein sequence ID" value="MDO7874554.1"/>
    <property type="molecule type" value="Genomic_DNA"/>
</dbReference>
<evidence type="ECO:0000313" key="4">
    <source>
        <dbReference type="Proteomes" id="UP001176429"/>
    </source>
</evidence>
<dbReference type="NCBIfam" id="TIGR04183">
    <property type="entry name" value="Por_Secre_tail"/>
    <property type="match status" value="1"/>
</dbReference>
<dbReference type="Gene3D" id="2.60.40.420">
    <property type="entry name" value="Cupredoxins - blue copper proteins"/>
    <property type="match status" value="1"/>
</dbReference>
<dbReference type="InterPro" id="IPR008972">
    <property type="entry name" value="Cupredoxin"/>
</dbReference>
<comment type="caution">
    <text evidence="3">The sequence shown here is derived from an EMBL/GenBank/DDBJ whole genome shotgun (WGS) entry which is preliminary data.</text>
</comment>
<name>A0ABT9BA08_9BACT</name>
<sequence>MRLFTKLILSTLLAASSLVSALAGTVTITVGDNFYRGPDGTSTITMAANDQLVFSYPTGNSSHPTMSDSSPAAWSTFPMNPNSRTKTFAPNTFTPGTYAFHCTAHSGQTGTLIVTAVTATADARLTAPVLNLFPNPSKGQVTLQISQRPGQDVKLRLNNVIGQEVRSVALKPELLANGQVINLSDLPSGVYFYSVLVNDKVMSTKRLILQNN</sequence>
<proteinExistence type="predicted"/>
<protein>
    <submittedName>
        <fullName evidence="3">T9SS type A sorting domain-containing protein</fullName>
    </submittedName>
</protein>
<evidence type="ECO:0000313" key="3">
    <source>
        <dbReference type="EMBL" id="MDO7874554.1"/>
    </source>
</evidence>
<feature type="domain" description="Secretion system C-terminal sorting" evidence="2">
    <location>
        <begin position="132"/>
        <end position="208"/>
    </location>
</feature>
<evidence type="ECO:0000259" key="2">
    <source>
        <dbReference type="Pfam" id="PF18962"/>
    </source>
</evidence>
<dbReference type="SUPFAM" id="SSF49503">
    <property type="entry name" value="Cupredoxins"/>
    <property type="match status" value="1"/>
</dbReference>
<reference evidence="3" key="1">
    <citation type="submission" date="2023-07" db="EMBL/GenBank/DDBJ databases">
        <authorList>
            <person name="Kim M.K."/>
        </authorList>
    </citation>
    <scope>NUCLEOTIDE SEQUENCE</scope>
    <source>
        <strain evidence="3">ASUV-10-1</strain>
    </source>
</reference>
<keyword evidence="4" id="KW-1185">Reference proteome</keyword>
<feature type="signal peptide" evidence="1">
    <location>
        <begin position="1"/>
        <end position="21"/>
    </location>
</feature>
<feature type="chain" id="PRO_5047021212" evidence="1">
    <location>
        <begin position="22"/>
        <end position="212"/>
    </location>
</feature>